<dbReference type="InterPro" id="IPR004260">
    <property type="entry name" value="Pyr-dimer_DNA_glycosylase"/>
</dbReference>
<dbReference type="EMBL" id="JAUSXK010000001">
    <property type="protein sequence ID" value="MDQ0643356.1"/>
    <property type="molecule type" value="Genomic_DNA"/>
</dbReference>
<reference evidence="1 2" key="1">
    <citation type="submission" date="2023-07" db="EMBL/GenBank/DDBJ databases">
        <title>Comparative genomics of wheat-associated soil bacteria to identify genetic determinants of phenazine resistance.</title>
        <authorList>
            <person name="Mouncey N."/>
        </authorList>
    </citation>
    <scope>NUCLEOTIDE SEQUENCE [LARGE SCALE GENOMIC DNA]</scope>
    <source>
        <strain evidence="1 2">W2I7</strain>
    </source>
</reference>
<proteinExistence type="predicted"/>
<organism evidence="1 2">
    <name type="scientific">Microbacterium murale</name>
    <dbReference type="NCBI Taxonomy" id="1081040"/>
    <lineage>
        <taxon>Bacteria</taxon>
        <taxon>Bacillati</taxon>
        <taxon>Actinomycetota</taxon>
        <taxon>Actinomycetes</taxon>
        <taxon>Micrococcales</taxon>
        <taxon>Microbacteriaceae</taxon>
        <taxon>Microbacterium</taxon>
    </lineage>
</organism>
<keyword evidence="2" id="KW-1185">Reference proteome</keyword>
<name>A0ABU0P7N9_9MICO</name>
<gene>
    <name evidence="1" type="ORF">QFZ46_001516</name>
</gene>
<protein>
    <recommendedName>
        <fullName evidence="3">Pyrimidine dimer DNA glycosylase</fullName>
    </recommendedName>
</protein>
<dbReference type="Proteomes" id="UP001239085">
    <property type="component" value="Unassembled WGS sequence"/>
</dbReference>
<evidence type="ECO:0000313" key="2">
    <source>
        <dbReference type="Proteomes" id="UP001239085"/>
    </source>
</evidence>
<accession>A0ABU0P7N9</accession>
<sequence>MRLWSVHPKYFDRQALTACWREGLLAQAVISEPGRGYSRHPQLRRFQATVEPRATIGDYLSAIVDEADARGYRFARDKIRVAGHGRTLPVNDGQLAYEWAHLLAKLERRSPSVWERWREVQIPEPHPSFTVVSGPIAEWERVVTPAPGRSSTGQQEAGI</sequence>
<evidence type="ECO:0008006" key="3">
    <source>
        <dbReference type="Google" id="ProtNLM"/>
    </source>
</evidence>
<dbReference type="RefSeq" id="WP_307360036.1">
    <property type="nucleotide sequence ID" value="NZ_JAUSXK010000001.1"/>
</dbReference>
<evidence type="ECO:0000313" key="1">
    <source>
        <dbReference type="EMBL" id="MDQ0643356.1"/>
    </source>
</evidence>
<dbReference type="Pfam" id="PF03013">
    <property type="entry name" value="Pyr_excise"/>
    <property type="match status" value="1"/>
</dbReference>
<comment type="caution">
    <text evidence="1">The sequence shown here is derived from an EMBL/GenBank/DDBJ whole genome shotgun (WGS) entry which is preliminary data.</text>
</comment>